<feature type="domain" description="Gcp-like" evidence="3">
    <location>
        <begin position="95"/>
        <end position="150"/>
    </location>
</feature>
<dbReference type="SUPFAM" id="SSF53067">
    <property type="entry name" value="Actin-like ATPase domain"/>
    <property type="match status" value="2"/>
</dbReference>
<feature type="domain" description="Gcp-like" evidence="3">
    <location>
        <begin position="27"/>
        <end position="67"/>
    </location>
</feature>
<organism evidence="4 5">
    <name type="scientific">Candidatus Uhrbacteria bacterium RIFCSPLOWO2_01_FULL_47_24</name>
    <dbReference type="NCBI Taxonomy" id="1802401"/>
    <lineage>
        <taxon>Bacteria</taxon>
        <taxon>Candidatus Uhriibacteriota</taxon>
    </lineage>
</organism>
<evidence type="ECO:0000259" key="3">
    <source>
        <dbReference type="Pfam" id="PF00814"/>
    </source>
</evidence>
<dbReference type="InterPro" id="IPR000905">
    <property type="entry name" value="Gcp-like_dom"/>
</dbReference>
<comment type="cofactor">
    <cofactor evidence="1">
        <name>Fe(2+)</name>
        <dbReference type="ChEBI" id="CHEBI:29033"/>
    </cofactor>
    <text evidence="1">Binds 1 Fe(2+) ion per subunit.</text>
</comment>
<dbReference type="CDD" id="cd24133">
    <property type="entry name" value="ASKHA_NBD_TsaD_bac"/>
    <property type="match status" value="1"/>
</dbReference>
<dbReference type="GO" id="GO:0005737">
    <property type="term" value="C:cytoplasm"/>
    <property type="evidence" value="ECO:0007669"/>
    <property type="project" value="UniProtKB-SubCell"/>
</dbReference>
<accession>A0A1F7UUM4</accession>
<name>A0A1F7UUM4_9BACT</name>
<dbReference type="InterPro" id="IPR022450">
    <property type="entry name" value="TsaD"/>
</dbReference>
<feature type="region of interest" description="Disordered" evidence="2">
    <location>
        <begin position="154"/>
        <end position="174"/>
    </location>
</feature>
<comment type="catalytic activity">
    <reaction evidence="1">
        <text>L-threonylcarbamoyladenylate + adenosine(37) in tRNA = N(6)-L-threonylcarbamoyladenosine(37) in tRNA + AMP + H(+)</text>
        <dbReference type="Rhea" id="RHEA:37059"/>
        <dbReference type="Rhea" id="RHEA-COMP:10162"/>
        <dbReference type="Rhea" id="RHEA-COMP:10163"/>
        <dbReference type="ChEBI" id="CHEBI:15378"/>
        <dbReference type="ChEBI" id="CHEBI:73682"/>
        <dbReference type="ChEBI" id="CHEBI:74411"/>
        <dbReference type="ChEBI" id="CHEBI:74418"/>
        <dbReference type="ChEBI" id="CHEBI:456215"/>
        <dbReference type="EC" id="2.3.1.234"/>
    </reaction>
</comment>
<proteinExistence type="inferred from homology"/>
<comment type="function">
    <text evidence="1">Required for the formation of a threonylcarbamoyl group on adenosine at position 37 (t(6)A37) in tRNAs that read codons beginning with adenine. Is involved in the transfer of the threonylcarbamoyl moiety of threonylcarbamoyl-AMP (TC-AMP) to the N6 group of A37, together with TsaE and TsaB. TsaD likely plays a direct catalytic role in this reaction.</text>
</comment>
<dbReference type="GO" id="GO:0002949">
    <property type="term" value="P:tRNA threonylcarbamoyladenosine modification"/>
    <property type="evidence" value="ECO:0007669"/>
    <property type="project" value="UniProtKB-UniRule"/>
</dbReference>
<keyword evidence="1" id="KW-0808">Transferase</keyword>
<evidence type="ECO:0000256" key="2">
    <source>
        <dbReference type="SAM" id="MobiDB-lite"/>
    </source>
</evidence>
<feature type="region of interest" description="Disordered" evidence="2">
    <location>
        <begin position="244"/>
        <end position="264"/>
    </location>
</feature>
<feature type="binding site" evidence="1">
    <location>
        <position position="233"/>
    </location>
    <ligand>
        <name>substrate</name>
    </ligand>
</feature>
<dbReference type="Proteomes" id="UP000176897">
    <property type="component" value="Unassembled WGS sequence"/>
</dbReference>
<dbReference type="AlphaFoldDB" id="A0A1F7UUM4"/>
<keyword evidence="1" id="KW-0408">Iron</keyword>
<feature type="binding site" evidence="1">
    <location>
        <begin position="187"/>
        <end position="191"/>
    </location>
    <ligand>
        <name>substrate</name>
    </ligand>
</feature>
<evidence type="ECO:0000313" key="4">
    <source>
        <dbReference type="EMBL" id="OGL82001.1"/>
    </source>
</evidence>
<dbReference type="PANTHER" id="PTHR11735:SF6">
    <property type="entry name" value="TRNA N6-ADENOSINE THREONYLCARBAMOYLTRANSFERASE, MITOCHONDRIAL"/>
    <property type="match status" value="1"/>
</dbReference>
<dbReference type="PANTHER" id="PTHR11735">
    <property type="entry name" value="TRNA N6-ADENOSINE THREONYLCARBAMOYLTRANSFERASE"/>
    <property type="match status" value="1"/>
</dbReference>
<dbReference type="GO" id="GO:0005506">
    <property type="term" value="F:iron ion binding"/>
    <property type="evidence" value="ECO:0007669"/>
    <property type="project" value="UniProtKB-UniRule"/>
</dbReference>
<keyword evidence="1" id="KW-0819">tRNA processing</keyword>
<dbReference type="InterPro" id="IPR043129">
    <property type="entry name" value="ATPase_NBD"/>
</dbReference>
<feature type="binding site" evidence="1">
    <location>
        <position position="141"/>
    </location>
    <ligand>
        <name>Fe cation</name>
        <dbReference type="ChEBI" id="CHEBI:24875"/>
    </ligand>
</feature>
<comment type="similarity">
    <text evidence="1">Belongs to the KAE1 / TsaD family.</text>
</comment>
<comment type="caution">
    <text evidence="4">The sequence shown here is derived from an EMBL/GenBank/DDBJ whole genome shotgun (WGS) entry which is preliminary data.</text>
</comment>
<keyword evidence="1" id="KW-0479">Metal-binding</keyword>
<gene>
    <name evidence="1" type="primary">tsaD</name>
    <name evidence="4" type="ORF">A3B21_04760</name>
</gene>
<dbReference type="InterPro" id="IPR017860">
    <property type="entry name" value="Peptidase_M22_CS"/>
</dbReference>
<comment type="subcellular location">
    <subcellularLocation>
        <location evidence="1">Cytoplasm</location>
    </subcellularLocation>
</comment>
<feature type="domain" description="Gcp-like" evidence="3">
    <location>
        <begin position="175"/>
        <end position="404"/>
    </location>
</feature>
<comment type="caution">
    <text evidence="1">Lacks conserved residue(s) required for the propagation of feature annotation.</text>
</comment>
<feature type="binding site" evidence="1">
    <location>
        <position position="368"/>
    </location>
    <ligand>
        <name>substrate</name>
    </ligand>
</feature>
<keyword evidence="1" id="KW-0963">Cytoplasm</keyword>
<dbReference type="Pfam" id="PF00814">
    <property type="entry name" value="TsaD"/>
    <property type="match status" value="3"/>
</dbReference>
<feature type="binding site" evidence="1">
    <location>
        <position position="220"/>
    </location>
    <ligand>
        <name>substrate</name>
    </ligand>
</feature>
<dbReference type="STRING" id="1802401.A3B21_04760"/>
<protein>
    <recommendedName>
        <fullName evidence="1">tRNA N6-adenosine threonylcarbamoyltransferase</fullName>
        <ecNumber evidence="1">2.3.1.234</ecNumber>
    </recommendedName>
    <alternativeName>
        <fullName evidence="1">N6-L-threonylcarbamoyladenine synthase</fullName>
        <shortName evidence="1">t(6)A synthase</shortName>
    </alternativeName>
    <alternativeName>
        <fullName evidence="1">t(6)A37 threonylcarbamoyladenosine biosynthesis protein TsaD</fullName>
    </alternativeName>
    <alternativeName>
        <fullName evidence="1">tRNA threonylcarbamoyladenosine biosynthesis protein TsaD</fullName>
    </alternativeName>
</protein>
<evidence type="ECO:0000256" key="1">
    <source>
        <dbReference type="HAMAP-Rule" id="MF_01445"/>
    </source>
</evidence>
<keyword evidence="1" id="KW-0012">Acyltransferase</keyword>
<dbReference type="EMBL" id="MGEJ01000001">
    <property type="protein sequence ID" value="OGL82001.1"/>
    <property type="molecule type" value="Genomic_DNA"/>
</dbReference>
<dbReference type="HAMAP" id="MF_01445">
    <property type="entry name" value="TsaD"/>
    <property type="match status" value="1"/>
</dbReference>
<dbReference type="GO" id="GO:0061711">
    <property type="term" value="F:tRNA N(6)-L-threonylcarbamoyladenine synthase activity"/>
    <property type="evidence" value="ECO:0007669"/>
    <property type="project" value="UniProtKB-EC"/>
</dbReference>
<dbReference type="PROSITE" id="PS01016">
    <property type="entry name" value="GLYCOPROTEASE"/>
    <property type="match status" value="1"/>
</dbReference>
<feature type="binding site" evidence="1">
    <location>
        <position position="398"/>
    </location>
    <ligand>
        <name>Fe cation</name>
        <dbReference type="ChEBI" id="CHEBI:24875"/>
    </ligand>
</feature>
<sequence>MRILGIETSCDETAAAVVEVHRQQFTVHSNIVASQIKIHAKTGGVVPEVAARAHVEKIIPVVEQALKGVHPLLNPPPSRGRKKKEVPLPRWEGLGEGEIDAIAVTAGPGLATSLLVGVEVARTFSYLWRKPVVAVNHLAGHVYANWLPSPGLRPPSPTWGEGKPPQFSSPSGRGQGEGVQFPLLCLIVSGGHTELVLMKKHLDFKIIGATRDDAAGEAFDKVAKMLGLGYPGGPAISRLAEKFHPRQPPSPQPSPIKGEGIKENPPPLVGGVRGGGIHFPRPMIDSPDFDFSFSGLKTAVLYYVRDFLAKNKVGKNSAAASNLPQDALVRICASFEQAVVDVLVAKTVRAAKKYKVKTVLLGGGVAANKRLREQLANTIKSELPTTSYILPSLAYTTDNAAMIAAAGYFMARAKQFTPWQKLDVDPNWELGQKFRPLSR</sequence>
<reference evidence="4 5" key="1">
    <citation type="journal article" date="2016" name="Nat. Commun.">
        <title>Thousands of microbial genomes shed light on interconnected biogeochemical processes in an aquifer system.</title>
        <authorList>
            <person name="Anantharaman K."/>
            <person name="Brown C.T."/>
            <person name="Hug L.A."/>
            <person name="Sharon I."/>
            <person name="Castelle C.J."/>
            <person name="Probst A.J."/>
            <person name="Thomas B.C."/>
            <person name="Singh A."/>
            <person name="Wilkins M.J."/>
            <person name="Karaoz U."/>
            <person name="Brodie E.L."/>
            <person name="Williams K.H."/>
            <person name="Hubbard S.S."/>
            <person name="Banfield J.F."/>
        </authorList>
    </citation>
    <scope>NUCLEOTIDE SEQUENCE [LARGE SCALE GENOMIC DNA]</scope>
</reference>
<evidence type="ECO:0000313" key="5">
    <source>
        <dbReference type="Proteomes" id="UP000176897"/>
    </source>
</evidence>
<dbReference type="Gene3D" id="3.30.420.40">
    <property type="match status" value="2"/>
</dbReference>
<dbReference type="EC" id="2.3.1.234" evidence="1"/>
<feature type="binding site" evidence="1">
    <location>
        <position position="137"/>
    </location>
    <ligand>
        <name>Fe cation</name>
        <dbReference type="ChEBI" id="CHEBI:24875"/>
    </ligand>
</feature>